<evidence type="ECO:0000256" key="3">
    <source>
        <dbReference type="ARBA" id="ARBA00022722"/>
    </source>
</evidence>
<reference evidence="10 11" key="1">
    <citation type="submission" date="2018-01" db="EMBL/GenBank/DDBJ databases">
        <title>Metagenomic assembled genomes from two thermal pools in the Uzon Caldera, Kamchatka, Russia.</title>
        <authorList>
            <person name="Wilkins L."/>
            <person name="Ettinger C."/>
        </authorList>
    </citation>
    <scope>NUCLEOTIDE SEQUENCE [LARGE SCALE GENOMIC DNA]</scope>
    <source>
        <strain evidence="10">ZAV-05</strain>
    </source>
</reference>
<proteinExistence type="inferred from homology"/>
<evidence type="ECO:0000313" key="10">
    <source>
        <dbReference type="EMBL" id="PMP69428.1"/>
    </source>
</evidence>
<dbReference type="CDD" id="cd09725">
    <property type="entry name" value="Cas2_I_II_III"/>
    <property type="match status" value="1"/>
</dbReference>
<dbReference type="HAMAP" id="MF_01471">
    <property type="entry name" value="Cas2"/>
    <property type="match status" value="1"/>
</dbReference>
<comment type="subunit">
    <text evidence="9">Homodimer, forms a heterotetramer with a Cas1 homodimer.</text>
</comment>
<dbReference type="SUPFAM" id="SSF143430">
    <property type="entry name" value="TTP0101/SSO1404-like"/>
    <property type="match status" value="1"/>
</dbReference>
<protein>
    <recommendedName>
        <fullName evidence="9">CRISPR-associated endoribonuclease Cas2</fullName>
        <ecNumber evidence="9">3.1.-.-</ecNumber>
    </recommendedName>
</protein>
<comment type="caution">
    <text evidence="10">The sequence shown here is derived from an EMBL/GenBank/DDBJ whole genome shotgun (WGS) entry which is preliminary data.</text>
</comment>
<comment type="cofactor">
    <cofactor evidence="1 9">
        <name>Mg(2+)</name>
        <dbReference type="ChEBI" id="CHEBI:18420"/>
    </cofactor>
</comment>
<keyword evidence="4 9" id="KW-0479">Metal-binding</keyword>
<keyword evidence="7 9" id="KW-0460">Magnesium</keyword>
<accession>A0A2J6WGH1</accession>
<evidence type="ECO:0000256" key="6">
    <source>
        <dbReference type="ARBA" id="ARBA00022801"/>
    </source>
</evidence>
<dbReference type="InterPro" id="IPR019199">
    <property type="entry name" value="Virulence_VapD/CRISPR_Cas2"/>
</dbReference>
<comment type="function">
    <text evidence="9">CRISPR (clustered regularly interspaced short palindromic repeat), is an adaptive immune system that provides protection against mobile genetic elements (viruses, transposable elements and conjugative plasmids). CRISPR clusters contain sequences complementary to antecedent mobile elements and target invading nucleic acids. CRISPR clusters are transcribed and processed into CRISPR RNA (crRNA). Functions as a ssRNA-specific endoribonuclease. Involved in the integration of spacer DNA into the CRISPR cassette.</text>
</comment>
<dbReference type="Proteomes" id="UP000242881">
    <property type="component" value="Unassembled WGS sequence"/>
</dbReference>
<gene>
    <name evidence="9 10" type="primary">cas2</name>
    <name evidence="10" type="ORF">C0187_06975</name>
</gene>
<dbReference type="InterPro" id="IPR021127">
    <property type="entry name" value="CRISPR_associated_Cas2"/>
</dbReference>
<dbReference type="GO" id="GO:0004521">
    <property type="term" value="F:RNA endonuclease activity"/>
    <property type="evidence" value="ECO:0007669"/>
    <property type="project" value="InterPro"/>
</dbReference>
<evidence type="ECO:0000256" key="1">
    <source>
        <dbReference type="ARBA" id="ARBA00001946"/>
    </source>
</evidence>
<name>A0A2J6WGH1_9BACT</name>
<dbReference type="GO" id="GO:0051607">
    <property type="term" value="P:defense response to virus"/>
    <property type="evidence" value="ECO:0007669"/>
    <property type="project" value="UniProtKB-UniRule"/>
</dbReference>
<dbReference type="GO" id="GO:0046872">
    <property type="term" value="F:metal ion binding"/>
    <property type="evidence" value="ECO:0007669"/>
    <property type="project" value="UniProtKB-UniRule"/>
</dbReference>
<comment type="similarity">
    <text evidence="2 9">Belongs to the CRISPR-associated endoribonuclease Cas2 protein family.</text>
</comment>
<dbReference type="GO" id="GO:0016787">
    <property type="term" value="F:hydrolase activity"/>
    <property type="evidence" value="ECO:0007669"/>
    <property type="project" value="UniProtKB-KW"/>
</dbReference>
<feature type="binding site" evidence="9">
    <location>
        <position position="13"/>
    </location>
    <ligand>
        <name>Mg(2+)</name>
        <dbReference type="ChEBI" id="CHEBI:18420"/>
        <note>catalytic</note>
    </ligand>
</feature>
<evidence type="ECO:0000256" key="9">
    <source>
        <dbReference type="HAMAP-Rule" id="MF_01471"/>
    </source>
</evidence>
<sequence length="100" mass="11573">MNKADTLVWVIYDVSDDSIRNKISKACKNKGLQRVQKSAFLGKLNRNQIDELKIFCEDSISEEDSVYIFPMCEDDFRKVKLIGRGFDRKLINDELKALVV</sequence>
<dbReference type="PANTHER" id="PTHR34405">
    <property type="entry name" value="CRISPR-ASSOCIATED ENDORIBONUCLEASE CAS2"/>
    <property type="match status" value="1"/>
</dbReference>
<dbReference type="EMBL" id="PNIN01000072">
    <property type="protein sequence ID" value="PMP69428.1"/>
    <property type="molecule type" value="Genomic_DNA"/>
</dbReference>
<dbReference type="GO" id="GO:0043571">
    <property type="term" value="P:maintenance of CRISPR repeat elements"/>
    <property type="evidence" value="ECO:0007669"/>
    <property type="project" value="UniProtKB-UniRule"/>
</dbReference>
<keyword evidence="5 9" id="KW-0255">Endonuclease</keyword>
<evidence type="ECO:0000313" key="11">
    <source>
        <dbReference type="Proteomes" id="UP000242881"/>
    </source>
</evidence>
<evidence type="ECO:0000256" key="7">
    <source>
        <dbReference type="ARBA" id="ARBA00022842"/>
    </source>
</evidence>
<keyword evidence="8 9" id="KW-0051">Antiviral defense</keyword>
<dbReference type="Pfam" id="PF09827">
    <property type="entry name" value="CRISPR_Cas2"/>
    <property type="match status" value="1"/>
</dbReference>
<evidence type="ECO:0000256" key="2">
    <source>
        <dbReference type="ARBA" id="ARBA00009959"/>
    </source>
</evidence>
<keyword evidence="3 9" id="KW-0540">Nuclease</keyword>
<evidence type="ECO:0000256" key="5">
    <source>
        <dbReference type="ARBA" id="ARBA00022759"/>
    </source>
</evidence>
<dbReference type="AlphaFoldDB" id="A0A2J6WGH1"/>
<dbReference type="PANTHER" id="PTHR34405:SF3">
    <property type="entry name" value="CRISPR-ASSOCIATED ENDORIBONUCLEASE CAS2 3"/>
    <property type="match status" value="1"/>
</dbReference>
<organism evidence="10 11">
    <name type="scientific">Calditerrivibrio nitroreducens</name>
    <dbReference type="NCBI Taxonomy" id="477976"/>
    <lineage>
        <taxon>Bacteria</taxon>
        <taxon>Pseudomonadati</taxon>
        <taxon>Deferribacterota</taxon>
        <taxon>Deferribacteres</taxon>
        <taxon>Deferribacterales</taxon>
        <taxon>Calditerrivibrionaceae</taxon>
    </lineage>
</organism>
<dbReference type="Gene3D" id="3.30.70.240">
    <property type="match status" value="1"/>
</dbReference>
<dbReference type="NCBIfam" id="TIGR01573">
    <property type="entry name" value="cas2"/>
    <property type="match status" value="1"/>
</dbReference>
<evidence type="ECO:0000256" key="4">
    <source>
        <dbReference type="ARBA" id="ARBA00022723"/>
    </source>
</evidence>
<evidence type="ECO:0000256" key="8">
    <source>
        <dbReference type="ARBA" id="ARBA00023118"/>
    </source>
</evidence>
<dbReference type="EC" id="3.1.-.-" evidence="9"/>
<dbReference type="RefSeq" id="WP_424604884.1">
    <property type="nucleotide sequence ID" value="NZ_JBNAVA010000002.1"/>
</dbReference>
<keyword evidence="6 9" id="KW-0378">Hydrolase</keyword>